<protein>
    <submittedName>
        <fullName evidence="1">Uncharacterized protein</fullName>
    </submittedName>
</protein>
<proteinExistence type="predicted"/>
<evidence type="ECO:0000313" key="1">
    <source>
        <dbReference type="EMBL" id="KAK0161086.1"/>
    </source>
</evidence>
<organism evidence="1 2">
    <name type="scientific">Microctonus hyperodae</name>
    <name type="common">Parasitoid wasp</name>
    <dbReference type="NCBI Taxonomy" id="165561"/>
    <lineage>
        <taxon>Eukaryota</taxon>
        <taxon>Metazoa</taxon>
        <taxon>Ecdysozoa</taxon>
        <taxon>Arthropoda</taxon>
        <taxon>Hexapoda</taxon>
        <taxon>Insecta</taxon>
        <taxon>Pterygota</taxon>
        <taxon>Neoptera</taxon>
        <taxon>Endopterygota</taxon>
        <taxon>Hymenoptera</taxon>
        <taxon>Apocrita</taxon>
        <taxon>Ichneumonoidea</taxon>
        <taxon>Braconidae</taxon>
        <taxon>Euphorinae</taxon>
        <taxon>Microctonus</taxon>
    </lineage>
</organism>
<evidence type="ECO:0000313" key="2">
    <source>
        <dbReference type="Proteomes" id="UP001168972"/>
    </source>
</evidence>
<name>A0AA39F189_MICHY</name>
<gene>
    <name evidence="1" type="ORF">PV327_009601</name>
</gene>
<reference evidence="1" key="1">
    <citation type="journal article" date="2023" name="bioRxiv">
        <title>Scaffold-level genome assemblies of two parasitoid biocontrol wasps reveal the parthenogenesis mechanism and an associated novel virus.</title>
        <authorList>
            <person name="Inwood S."/>
            <person name="Skelly J."/>
            <person name="Guhlin J."/>
            <person name="Harrop T."/>
            <person name="Goldson S."/>
            <person name="Dearden P."/>
        </authorList>
    </citation>
    <scope>NUCLEOTIDE SEQUENCE</scope>
    <source>
        <strain evidence="1">Lincoln</strain>
        <tissue evidence="1">Whole body</tissue>
    </source>
</reference>
<accession>A0AA39F189</accession>
<reference evidence="1" key="2">
    <citation type="submission" date="2023-03" db="EMBL/GenBank/DDBJ databases">
        <authorList>
            <person name="Inwood S.N."/>
            <person name="Skelly J.G."/>
            <person name="Guhlin J."/>
            <person name="Harrop T.W.R."/>
            <person name="Goldson S.G."/>
            <person name="Dearden P.K."/>
        </authorList>
    </citation>
    <scope>NUCLEOTIDE SEQUENCE</scope>
    <source>
        <strain evidence="1">Lincoln</strain>
        <tissue evidence="1">Whole body</tissue>
    </source>
</reference>
<comment type="caution">
    <text evidence="1">The sequence shown here is derived from an EMBL/GenBank/DDBJ whole genome shotgun (WGS) entry which is preliminary data.</text>
</comment>
<sequence length="127" mass="15168">MHASDTMKCELHWCWSRWQWQKRRSHVSTHHPVFVPSWIPTPGVPIHTSWRLGVESNCDINVHHVILTVMCACEFWRPSILCNSRHTNSESLCENMEKRILITDIFTRNLNEHRRIRATEILQKEEE</sequence>
<dbReference type="EMBL" id="JAQQBR010001835">
    <property type="protein sequence ID" value="KAK0161086.1"/>
    <property type="molecule type" value="Genomic_DNA"/>
</dbReference>
<dbReference type="Proteomes" id="UP001168972">
    <property type="component" value="Unassembled WGS sequence"/>
</dbReference>
<keyword evidence="2" id="KW-1185">Reference proteome</keyword>
<dbReference type="AlphaFoldDB" id="A0AA39F189"/>